<keyword evidence="7" id="KW-1185">Reference proteome</keyword>
<accession>A0A010S725</accession>
<dbReference type="InterPro" id="IPR025568">
    <property type="entry name" value="DUF4334"/>
</dbReference>
<dbReference type="InterPro" id="IPR006094">
    <property type="entry name" value="Oxid_FAD_bind_N"/>
</dbReference>
<dbReference type="PROSITE" id="PS51387">
    <property type="entry name" value="FAD_PCMH"/>
    <property type="match status" value="1"/>
</dbReference>
<name>A0A010S725_9PEZI</name>
<feature type="domain" description="FAD-binding PCMH-type" evidence="5">
    <location>
        <begin position="44"/>
        <end position="212"/>
    </location>
</feature>
<sequence>MSHETQPSTLATLQPLTRRLSQGSVVTPDDPSYKLHSEPFAIQKQLCPSVVLVPSTIEELSSIVQFLYSSSLEFAIRGHGFKSPSAKDVIVSMLNFKSLEYDSAKKIATVGASATWEEVVGFIERVDPEYSVPAARTPSIGVTGSILNGGLSWMSSEYGGISDPINFLDAEVVKYDGTAVMASQEPDLLWSLRGGGGGFGIVTKVLLRAHPYPTDIWSGVVLLPRQLLAQMIDEVVKFNHSTPHPKVNYFMYLMPQQLLHTVLEKPEPDLGDTVIFHVYDALGEEHGRATFRWVLEKPGAIDRTRVTNMKGVLDMQRNANVMRGTMKTLYAPMAVADLDRATISRAIEVYDNIEKLDQTIHDMSSVIFEFLLLRPPIGGTAEVAWPRSNNLNHLLLFIISCPGNGTEEQERIIRQISNDAPGQVLGPETRAEVNPAGLEPSYHDVKGVYREHYEKPEKQFAELAKLEGHVEEATIASVYDQLKPVAPELLVGQWEGGSFDTGHPTHLQLRNFKWAGKDFRSVDDVDPIMRYEEDGKRTWFADYGHARVREVKFRGVVTAAMVYDKFPIIDAFRYVDENTVVGAMDNKELQQSGTYYFYLRRRTQSKA</sequence>
<keyword evidence="2" id="KW-0285">Flavoprotein</keyword>
<dbReference type="PANTHER" id="PTHR42973">
    <property type="entry name" value="BINDING OXIDOREDUCTASE, PUTATIVE (AFU_ORTHOLOGUE AFUA_1G17690)-RELATED"/>
    <property type="match status" value="1"/>
</dbReference>
<organism evidence="6 7">
    <name type="scientific">Colletotrichum fioriniae PJ7</name>
    <dbReference type="NCBI Taxonomy" id="1445577"/>
    <lineage>
        <taxon>Eukaryota</taxon>
        <taxon>Fungi</taxon>
        <taxon>Dikarya</taxon>
        <taxon>Ascomycota</taxon>
        <taxon>Pezizomycotina</taxon>
        <taxon>Sordariomycetes</taxon>
        <taxon>Hypocreomycetidae</taxon>
        <taxon>Glomerellales</taxon>
        <taxon>Glomerellaceae</taxon>
        <taxon>Colletotrichum</taxon>
        <taxon>Colletotrichum acutatum species complex</taxon>
    </lineage>
</organism>
<dbReference type="Gene3D" id="2.40.128.580">
    <property type="entry name" value="GXWXG domain"/>
    <property type="match status" value="1"/>
</dbReference>
<comment type="similarity">
    <text evidence="1">Belongs to the oxygen-dependent FAD-linked oxidoreductase family.</text>
</comment>
<evidence type="ECO:0000313" key="6">
    <source>
        <dbReference type="EMBL" id="EXF86584.1"/>
    </source>
</evidence>
<dbReference type="InterPro" id="IPR036318">
    <property type="entry name" value="FAD-bd_PCMH-like_sf"/>
</dbReference>
<dbReference type="AlphaFoldDB" id="A0A010S725"/>
<evidence type="ECO:0000256" key="2">
    <source>
        <dbReference type="ARBA" id="ARBA00022630"/>
    </source>
</evidence>
<keyword evidence="3" id="KW-0274">FAD</keyword>
<dbReference type="Proteomes" id="UP000020467">
    <property type="component" value="Unassembled WGS sequence"/>
</dbReference>
<dbReference type="SUPFAM" id="SSF56176">
    <property type="entry name" value="FAD-binding/transporter-associated domain-like"/>
    <property type="match status" value="1"/>
</dbReference>
<dbReference type="GO" id="GO:0071949">
    <property type="term" value="F:FAD binding"/>
    <property type="evidence" value="ECO:0007669"/>
    <property type="project" value="InterPro"/>
</dbReference>
<keyword evidence="4" id="KW-0560">Oxidoreductase</keyword>
<dbReference type="InterPro" id="IPR016166">
    <property type="entry name" value="FAD-bd_PCMH"/>
</dbReference>
<protein>
    <recommendedName>
        <fullName evidence="5">FAD-binding PCMH-type domain-containing protein</fullName>
    </recommendedName>
</protein>
<dbReference type="GO" id="GO:0016491">
    <property type="term" value="F:oxidoreductase activity"/>
    <property type="evidence" value="ECO:0007669"/>
    <property type="project" value="UniProtKB-KW"/>
</dbReference>
<reference evidence="6 7" key="1">
    <citation type="submission" date="2014-02" db="EMBL/GenBank/DDBJ databases">
        <title>The genome sequence of Colletotrichum fioriniae PJ7.</title>
        <authorList>
            <person name="Baroncelli R."/>
            <person name="Thon M.R."/>
        </authorList>
    </citation>
    <scope>NUCLEOTIDE SEQUENCE [LARGE SCALE GENOMIC DNA]</scope>
    <source>
        <strain evidence="6 7">PJ7</strain>
    </source>
</reference>
<dbReference type="eggNOG" id="KOG1231">
    <property type="taxonomic scope" value="Eukaryota"/>
</dbReference>
<evidence type="ECO:0000313" key="7">
    <source>
        <dbReference type="Proteomes" id="UP000020467"/>
    </source>
</evidence>
<gene>
    <name evidence="6" type="ORF">CFIO01_06846</name>
</gene>
<dbReference type="EMBL" id="JARH01000005">
    <property type="protein sequence ID" value="EXF86584.1"/>
    <property type="molecule type" value="Genomic_DNA"/>
</dbReference>
<evidence type="ECO:0000256" key="4">
    <source>
        <dbReference type="ARBA" id="ARBA00023002"/>
    </source>
</evidence>
<dbReference type="STRING" id="1445577.A0A010S725"/>
<dbReference type="InterPro" id="IPR016169">
    <property type="entry name" value="FAD-bd_PCMH_sub2"/>
</dbReference>
<dbReference type="InterPro" id="IPR025951">
    <property type="entry name" value="GXWXG_dom"/>
</dbReference>
<dbReference type="OrthoDB" id="415825at2759"/>
<dbReference type="KEGG" id="cfj:CFIO01_06846"/>
<dbReference type="Pfam" id="PF14231">
    <property type="entry name" value="GXWXG"/>
    <property type="match status" value="1"/>
</dbReference>
<dbReference type="Gene3D" id="3.30.465.10">
    <property type="match status" value="1"/>
</dbReference>
<dbReference type="InterPro" id="IPR050416">
    <property type="entry name" value="FAD-linked_Oxidoreductase"/>
</dbReference>
<comment type="caution">
    <text evidence="6">The sequence shown here is derived from an EMBL/GenBank/DDBJ whole genome shotgun (WGS) entry which is preliminary data.</text>
</comment>
<dbReference type="Pfam" id="PF01565">
    <property type="entry name" value="FAD_binding_4"/>
    <property type="match status" value="1"/>
</dbReference>
<evidence type="ECO:0000256" key="1">
    <source>
        <dbReference type="ARBA" id="ARBA00005466"/>
    </source>
</evidence>
<proteinExistence type="inferred from homology"/>
<dbReference type="Pfam" id="PF14232">
    <property type="entry name" value="DUF4334"/>
    <property type="match status" value="1"/>
</dbReference>
<dbReference type="HOGENOM" id="CLU_031390_0_0_1"/>
<dbReference type="PANTHER" id="PTHR42973:SF54">
    <property type="entry name" value="FAD-BINDING PCMH-TYPE DOMAIN-CONTAINING PROTEIN"/>
    <property type="match status" value="1"/>
</dbReference>
<evidence type="ECO:0000256" key="3">
    <source>
        <dbReference type="ARBA" id="ARBA00022827"/>
    </source>
</evidence>
<evidence type="ECO:0000259" key="5">
    <source>
        <dbReference type="PROSITE" id="PS51387"/>
    </source>
</evidence>